<name>A0AAD3TFT5_NEPGR</name>
<dbReference type="Proteomes" id="UP001279734">
    <property type="component" value="Unassembled WGS sequence"/>
</dbReference>
<organism evidence="1 2">
    <name type="scientific">Nepenthes gracilis</name>
    <name type="common">Slender pitcher plant</name>
    <dbReference type="NCBI Taxonomy" id="150966"/>
    <lineage>
        <taxon>Eukaryota</taxon>
        <taxon>Viridiplantae</taxon>
        <taxon>Streptophyta</taxon>
        <taxon>Embryophyta</taxon>
        <taxon>Tracheophyta</taxon>
        <taxon>Spermatophyta</taxon>
        <taxon>Magnoliopsida</taxon>
        <taxon>eudicotyledons</taxon>
        <taxon>Gunneridae</taxon>
        <taxon>Pentapetalae</taxon>
        <taxon>Caryophyllales</taxon>
        <taxon>Nepenthaceae</taxon>
        <taxon>Nepenthes</taxon>
    </lineage>
</organism>
<proteinExistence type="predicted"/>
<comment type="caution">
    <text evidence="1">The sequence shown here is derived from an EMBL/GenBank/DDBJ whole genome shotgun (WGS) entry which is preliminary data.</text>
</comment>
<gene>
    <name evidence="1" type="ORF">Nepgr_030126</name>
</gene>
<accession>A0AAD3TFT5</accession>
<evidence type="ECO:0000313" key="2">
    <source>
        <dbReference type="Proteomes" id="UP001279734"/>
    </source>
</evidence>
<evidence type="ECO:0000313" key="1">
    <source>
        <dbReference type="EMBL" id="GMH28283.1"/>
    </source>
</evidence>
<dbReference type="EMBL" id="BSYO01000034">
    <property type="protein sequence ID" value="GMH28283.1"/>
    <property type="molecule type" value="Genomic_DNA"/>
</dbReference>
<reference evidence="1" key="1">
    <citation type="submission" date="2023-05" db="EMBL/GenBank/DDBJ databases">
        <title>Nepenthes gracilis genome sequencing.</title>
        <authorList>
            <person name="Fukushima K."/>
        </authorList>
    </citation>
    <scope>NUCLEOTIDE SEQUENCE</scope>
    <source>
        <strain evidence="1">SING2019-196</strain>
    </source>
</reference>
<keyword evidence="2" id="KW-1185">Reference proteome</keyword>
<dbReference type="AlphaFoldDB" id="A0AAD3TFT5"/>
<sequence>MSDRSPCQFARLRALALMVKQRRPCDSGRGLVHALPMWILVFGDPLAHAIPSSSQDNGILAMPRSSPAIFALRLPVYRVGPSYGNVGWLV</sequence>
<protein>
    <submittedName>
        <fullName evidence="1">Uncharacterized protein</fullName>
    </submittedName>
</protein>